<accession>A0A5B8IF32</accession>
<dbReference type="AlphaFoldDB" id="A0A5B8IF32"/>
<dbReference type="RefSeq" id="WP_146480481.1">
    <property type="nucleotide sequence ID" value="NZ_CP042266.1"/>
</dbReference>
<gene>
    <name evidence="2" type="ORF">FQU76_12420</name>
</gene>
<feature type="compositionally biased region" description="Pro residues" evidence="1">
    <location>
        <begin position="116"/>
        <end position="127"/>
    </location>
</feature>
<evidence type="ECO:0008006" key="4">
    <source>
        <dbReference type="Google" id="ProtNLM"/>
    </source>
</evidence>
<feature type="region of interest" description="Disordered" evidence="1">
    <location>
        <begin position="116"/>
        <end position="135"/>
    </location>
</feature>
<proteinExistence type="predicted"/>
<reference evidence="2 3" key="1">
    <citation type="submission" date="2019-07" db="EMBL/GenBank/DDBJ databases">
        <authorList>
            <person name="Zhu P."/>
        </authorList>
    </citation>
    <scope>NUCLEOTIDE SEQUENCE [LARGE SCALE GENOMIC DNA]</scope>
    <source>
        <strain evidence="2 3">SSL-25</strain>
    </source>
</reference>
<dbReference type="KEGG" id="sqz:FQU76_12420"/>
<dbReference type="EMBL" id="CP042266">
    <property type="protein sequence ID" value="QDY77188.1"/>
    <property type="molecule type" value="Genomic_DNA"/>
</dbReference>
<evidence type="ECO:0000313" key="3">
    <source>
        <dbReference type="Proteomes" id="UP000320580"/>
    </source>
</evidence>
<keyword evidence="3" id="KW-1185">Reference proteome</keyword>
<evidence type="ECO:0000313" key="2">
    <source>
        <dbReference type="EMBL" id="QDY77188.1"/>
    </source>
</evidence>
<organism evidence="2 3">
    <name type="scientific">Streptomyces qinzhouensis</name>
    <dbReference type="NCBI Taxonomy" id="2599401"/>
    <lineage>
        <taxon>Bacteria</taxon>
        <taxon>Bacillati</taxon>
        <taxon>Actinomycetota</taxon>
        <taxon>Actinomycetes</taxon>
        <taxon>Kitasatosporales</taxon>
        <taxon>Streptomycetaceae</taxon>
        <taxon>Streptomyces</taxon>
    </lineage>
</organism>
<protein>
    <recommendedName>
        <fullName evidence="4">C2H2-type domain-containing protein</fullName>
    </recommendedName>
</protein>
<dbReference type="OrthoDB" id="3872345at2"/>
<sequence length="149" mass="16433">MSEITGAARVHEAYAFACMRCGHGWEQSYEIEHHLDAEGREYVVYRADGRRVPSPLSSPTCENCGGHVVRIMRAGQVSSVLDRAARAGGRPGRIVEDRPVPIAGPIGATDYRLVPLPDPDATAPPPDAPHREPHHWHLSDLLHPFRHRG</sequence>
<name>A0A5B8IF32_9ACTN</name>
<evidence type="ECO:0000256" key="1">
    <source>
        <dbReference type="SAM" id="MobiDB-lite"/>
    </source>
</evidence>
<dbReference type="Proteomes" id="UP000320580">
    <property type="component" value="Chromosome"/>
</dbReference>